<keyword evidence="5" id="KW-1185">Reference proteome</keyword>
<dbReference type="InterPro" id="IPR055119">
    <property type="entry name" value="Mig18_Fn1"/>
</dbReference>
<gene>
    <name evidence="4" type="ORF">Tcan_15446</name>
</gene>
<evidence type="ECO:0000313" key="5">
    <source>
        <dbReference type="Proteomes" id="UP000031036"/>
    </source>
</evidence>
<reference evidence="4 5" key="1">
    <citation type="submission" date="2014-11" db="EMBL/GenBank/DDBJ databases">
        <title>Genetic blueprint of the zoonotic pathogen Toxocara canis.</title>
        <authorList>
            <person name="Zhu X.-Q."/>
            <person name="Korhonen P.K."/>
            <person name="Cai H."/>
            <person name="Young N.D."/>
            <person name="Nejsum P."/>
            <person name="von Samson-Himmelstjerna G."/>
            <person name="Boag P.R."/>
            <person name="Tan P."/>
            <person name="Li Q."/>
            <person name="Min J."/>
            <person name="Yang Y."/>
            <person name="Wang X."/>
            <person name="Fang X."/>
            <person name="Hall R.S."/>
            <person name="Hofmann A."/>
            <person name="Sternberg P.W."/>
            <person name="Jex A.R."/>
            <person name="Gasser R.B."/>
        </authorList>
    </citation>
    <scope>NUCLEOTIDE SEQUENCE [LARGE SCALE GENOMIC DNA]</scope>
    <source>
        <strain evidence="4">PN_DK_2014</strain>
    </source>
</reference>
<dbReference type="AlphaFoldDB" id="A0A0B2VDK5"/>
<feature type="region of interest" description="Disordered" evidence="1">
    <location>
        <begin position="230"/>
        <end position="260"/>
    </location>
</feature>
<dbReference type="STRING" id="6265.A0A0B2VDK5"/>
<comment type="caution">
    <text evidence="4">The sequence shown here is derived from an EMBL/GenBank/DDBJ whole genome shotgun (WGS) entry which is preliminary data.</text>
</comment>
<name>A0A0B2VDK5_TOXCA</name>
<sequence length="381" mass="42443">MRTSLLVLLFVHLCFTMPNSLRKREEKMTTKTITLPSTVSEVLAFNSGSGNAQLFSMPTNCSHAGKIYKQGEYWTSGHLRYKCGKFGVYEILGCRTNNDRPLEIGETYVDDNVAHQCFRKESAIYYRQSVCGMLGQPDCNKLTTDVVAQDQSPSSPTGFIDQLHGMPALEAAGLPEGWRIVDAQGKPIPLSSIRVISRTVPVVNQRTVTVTGNASGNTPFTEITLNIQQQQRRRRRQTSSVGVGSAVPVDITTSEETRRNKDERVVGIGTGSVSLDSRKPTVRIGGQQYLPGTVAGTRSDVTWSGKTEMHNARRNVYLDTQHAESWARIQEIENREEVRPPSPDQTFPPPTFTQPLQNVERLVEGDFGWRGGGVRGRRWMR</sequence>
<dbReference type="EMBL" id="JPKZ01001481">
    <property type="protein sequence ID" value="KHN81601.1"/>
    <property type="molecule type" value="Genomic_DNA"/>
</dbReference>
<feature type="domain" description="Abnormal cell migration protein 18-like fibronectin type I" evidence="3">
    <location>
        <begin position="60"/>
        <end position="122"/>
    </location>
</feature>
<evidence type="ECO:0000313" key="4">
    <source>
        <dbReference type="EMBL" id="KHN81601.1"/>
    </source>
</evidence>
<dbReference type="OrthoDB" id="5846929at2759"/>
<evidence type="ECO:0000256" key="2">
    <source>
        <dbReference type="SAM" id="SignalP"/>
    </source>
</evidence>
<evidence type="ECO:0000259" key="3">
    <source>
        <dbReference type="Pfam" id="PF23003"/>
    </source>
</evidence>
<feature type="signal peptide" evidence="2">
    <location>
        <begin position="1"/>
        <end position="16"/>
    </location>
</feature>
<accession>A0A0B2VDK5</accession>
<protein>
    <recommendedName>
        <fullName evidence="3">Abnormal cell migration protein 18-like fibronectin type I domain-containing protein</fullName>
    </recommendedName>
</protein>
<feature type="chain" id="PRO_5002079974" description="Abnormal cell migration protein 18-like fibronectin type I domain-containing protein" evidence="2">
    <location>
        <begin position="17"/>
        <end position="381"/>
    </location>
</feature>
<dbReference type="Proteomes" id="UP000031036">
    <property type="component" value="Unassembled WGS sequence"/>
</dbReference>
<evidence type="ECO:0000256" key="1">
    <source>
        <dbReference type="SAM" id="MobiDB-lite"/>
    </source>
</evidence>
<organism evidence="4 5">
    <name type="scientific">Toxocara canis</name>
    <name type="common">Canine roundworm</name>
    <dbReference type="NCBI Taxonomy" id="6265"/>
    <lineage>
        <taxon>Eukaryota</taxon>
        <taxon>Metazoa</taxon>
        <taxon>Ecdysozoa</taxon>
        <taxon>Nematoda</taxon>
        <taxon>Chromadorea</taxon>
        <taxon>Rhabditida</taxon>
        <taxon>Spirurina</taxon>
        <taxon>Ascaridomorpha</taxon>
        <taxon>Ascaridoidea</taxon>
        <taxon>Toxocaridae</taxon>
        <taxon>Toxocara</taxon>
    </lineage>
</organism>
<proteinExistence type="predicted"/>
<keyword evidence="2" id="KW-0732">Signal</keyword>
<dbReference type="Pfam" id="PF23003">
    <property type="entry name" value="Fn1_2"/>
    <property type="match status" value="1"/>
</dbReference>